<dbReference type="GO" id="GO:0008046">
    <property type="term" value="F:axon guidance receptor activity"/>
    <property type="evidence" value="ECO:0007669"/>
    <property type="project" value="TreeGrafter"/>
</dbReference>
<dbReference type="GO" id="GO:0043025">
    <property type="term" value="C:neuronal cell body"/>
    <property type="evidence" value="ECO:0007669"/>
    <property type="project" value="TreeGrafter"/>
</dbReference>
<dbReference type="AlphaFoldDB" id="A0A6P8HJN6"/>
<dbReference type="SMART" id="SM00408">
    <property type="entry name" value="IGc2"/>
    <property type="match status" value="1"/>
</dbReference>
<keyword evidence="4" id="KW-1185">Reference proteome</keyword>
<accession>A0A6P8HJN6</accession>
<dbReference type="InterPro" id="IPR050958">
    <property type="entry name" value="Cell_Adh-Cytoskel_Orgn"/>
</dbReference>
<dbReference type="GO" id="GO:0007156">
    <property type="term" value="P:homophilic cell adhesion via plasma membrane adhesion molecules"/>
    <property type="evidence" value="ECO:0007669"/>
    <property type="project" value="TreeGrafter"/>
</dbReference>
<evidence type="ECO:0000259" key="3">
    <source>
        <dbReference type="PROSITE" id="PS50835"/>
    </source>
</evidence>
<dbReference type="GeneID" id="116292000"/>
<dbReference type="PANTHER" id="PTHR45080:SF8">
    <property type="entry name" value="IG-LIKE DOMAIN-CONTAINING PROTEIN"/>
    <property type="match status" value="1"/>
</dbReference>
<reference evidence="5" key="1">
    <citation type="submission" date="2025-08" db="UniProtKB">
        <authorList>
            <consortium name="RefSeq"/>
        </authorList>
    </citation>
    <scope>IDENTIFICATION</scope>
    <source>
        <tissue evidence="5">Tentacle</tissue>
    </source>
</reference>
<dbReference type="OrthoDB" id="6159398at2759"/>
<protein>
    <submittedName>
        <fullName evidence="5">Protein turtle homolog B-like</fullName>
    </submittedName>
</protein>
<dbReference type="Gene3D" id="2.60.40.10">
    <property type="entry name" value="Immunoglobulins"/>
    <property type="match status" value="2"/>
</dbReference>
<dbReference type="SMART" id="SM00409">
    <property type="entry name" value="IG"/>
    <property type="match status" value="1"/>
</dbReference>
<dbReference type="Pfam" id="PF13927">
    <property type="entry name" value="Ig_3"/>
    <property type="match status" value="1"/>
</dbReference>
<evidence type="ECO:0000256" key="2">
    <source>
        <dbReference type="ARBA" id="ARBA00023157"/>
    </source>
</evidence>
<dbReference type="PROSITE" id="PS50835">
    <property type="entry name" value="IG_LIKE"/>
    <property type="match status" value="1"/>
</dbReference>
<dbReference type="RefSeq" id="XP_031555093.1">
    <property type="nucleotide sequence ID" value="XM_031699233.1"/>
</dbReference>
<dbReference type="InterPro" id="IPR013783">
    <property type="entry name" value="Ig-like_fold"/>
</dbReference>
<keyword evidence="1" id="KW-0732">Signal</keyword>
<dbReference type="InterPro" id="IPR007110">
    <property type="entry name" value="Ig-like_dom"/>
</dbReference>
<dbReference type="InterPro" id="IPR003599">
    <property type="entry name" value="Ig_sub"/>
</dbReference>
<feature type="domain" description="Ig-like" evidence="3">
    <location>
        <begin position="108"/>
        <end position="196"/>
    </location>
</feature>
<sequence length="239" mass="26888">MWNVTNDIHFPYFVLWGLLNAGLDFQARFIHIGFIGKPTFYDDLNSHASRYKRRVDFVGDLRDGHAWFKLSNLTLNDTGRYGAKLEVVELLEKFLNMVTATYLIVTVPPIFSPSLQKYHYIQEGASISIHCSAIGPPTPNVTWFHVVNDTMVAKSSGVGSALLTIPEIIRDHSGMYECQAINNPNERPSATKTNIVVKCEQKNLKYLGVLGGCANLRAGNWLGWVGLRKLIDWFFPLIG</sequence>
<dbReference type="InterPro" id="IPR036179">
    <property type="entry name" value="Ig-like_dom_sf"/>
</dbReference>
<gene>
    <name evidence="5" type="primary">LOC116292000</name>
</gene>
<dbReference type="GO" id="GO:0030424">
    <property type="term" value="C:axon"/>
    <property type="evidence" value="ECO:0007669"/>
    <property type="project" value="TreeGrafter"/>
</dbReference>
<evidence type="ECO:0000313" key="4">
    <source>
        <dbReference type="Proteomes" id="UP000515163"/>
    </source>
</evidence>
<dbReference type="InParanoid" id="A0A6P8HJN6"/>
<proteinExistence type="predicted"/>
<organism evidence="4 5">
    <name type="scientific">Actinia tenebrosa</name>
    <name type="common">Australian red waratah sea anemone</name>
    <dbReference type="NCBI Taxonomy" id="6105"/>
    <lineage>
        <taxon>Eukaryota</taxon>
        <taxon>Metazoa</taxon>
        <taxon>Cnidaria</taxon>
        <taxon>Anthozoa</taxon>
        <taxon>Hexacorallia</taxon>
        <taxon>Actiniaria</taxon>
        <taxon>Actiniidae</taxon>
        <taxon>Actinia</taxon>
    </lineage>
</organism>
<evidence type="ECO:0000313" key="5">
    <source>
        <dbReference type="RefSeq" id="XP_031555093.1"/>
    </source>
</evidence>
<dbReference type="InterPro" id="IPR003598">
    <property type="entry name" value="Ig_sub2"/>
</dbReference>
<evidence type="ECO:0000256" key="1">
    <source>
        <dbReference type="ARBA" id="ARBA00022729"/>
    </source>
</evidence>
<keyword evidence="2" id="KW-1015">Disulfide bond</keyword>
<dbReference type="CDD" id="cd00096">
    <property type="entry name" value="Ig"/>
    <property type="match status" value="1"/>
</dbReference>
<dbReference type="KEGG" id="aten:116292000"/>
<dbReference type="SUPFAM" id="SSF48726">
    <property type="entry name" value="Immunoglobulin"/>
    <property type="match status" value="1"/>
</dbReference>
<dbReference type="GO" id="GO:0050808">
    <property type="term" value="P:synapse organization"/>
    <property type="evidence" value="ECO:0007669"/>
    <property type="project" value="TreeGrafter"/>
</dbReference>
<dbReference type="PANTHER" id="PTHR45080">
    <property type="entry name" value="CONTACTIN 5"/>
    <property type="match status" value="1"/>
</dbReference>
<name>A0A6P8HJN6_ACTTE</name>
<dbReference type="GO" id="GO:0005886">
    <property type="term" value="C:plasma membrane"/>
    <property type="evidence" value="ECO:0007669"/>
    <property type="project" value="TreeGrafter"/>
</dbReference>
<dbReference type="Proteomes" id="UP000515163">
    <property type="component" value="Unplaced"/>
</dbReference>